<dbReference type="Pfam" id="PF16272">
    <property type="entry name" value="DUF4925"/>
    <property type="match status" value="1"/>
</dbReference>
<evidence type="ECO:0000313" key="4">
    <source>
        <dbReference type="EMBL" id="RHH88838.1"/>
    </source>
</evidence>
<evidence type="ECO:0000256" key="1">
    <source>
        <dbReference type="SAM" id="SignalP"/>
    </source>
</evidence>
<dbReference type="STRING" id="47678.ERS852494_01989"/>
<evidence type="ECO:0000313" key="8">
    <source>
        <dbReference type="Proteomes" id="UP000283512"/>
    </source>
</evidence>
<protein>
    <submittedName>
        <fullName evidence="4">DUF4925 domain-containing protein</fullName>
    </submittedName>
    <submittedName>
        <fullName evidence="2">Putative exported lipoprotein</fullName>
    </submittedName>
</protein>
<dbReference type="EMBL" id="CZAI01000004">
    <property type="protein sequence ID" value="CUP32647.1"/>
    <property type="molecule type" value="Genomic_DNA"/>
</dbReference>
<reference evidence="4 8" key="2">
    <citation type="submission" date="2018-08" db="EMBL/GenBank/DDBJ databases">
        <title>A genome reference for cultivated species of the human gut microbiota.</title>
        <authorList>
            <person name="Zou Y."/>
            <person name="Xue W."/>
            <person name="Luo G."/>
        </authorList>
    </citation>
    <scope>NUCLEOTIDE SEQUENCE [LARGE SCALE GENOMIC DNA]</scope>
    <source>
        <strain evidence="4 8">AM16-49B</strain>
    </source>
</reference>
<dbReference type="EMBL" id="CZBL01000003">
    <property type="protein sequence ID" value="CUP77673.1"/>
    <property type="molecule type" value="Genomic_DNA"/>
</dbReference>
<keyword evidence="2" id="KW-0449">Lipoprotein</keyword>
<dbReference type="Proteomes" id="UP001060260">
    <property type="component" value="Chromosome"/>
</dbReference>
<accession>A0A174MCR6</accession>
<dbReference type="RefSeq" id="WP_055171625.1">
    <property type="nucleotide sequence ID" value="NZ_CAXSLD010000014.1"/>
</dbReference>
<evidence type="ECO:0000313" key="3">
    <source>
        <dbReference type="EMBL" id="CUP77673.1"/>
    </source>
</evidence>
<organism evidence="2 6">
    <name type="scientific">Bacteroides caccae</name>
    <dbReference type="NCBI Taxonomy" id="47678"/>
    <lineage>
        <taxon>Bacteria</taxon>
        <taxon>Pseudomonadati</taxon>
        <taxon>Bacteroidota</taxon>
        <taxon>Bacteroidia</taxon>
        <taxon>Bacteroidales</taxon>
        <taxon>Bacteroidaceae</taxon>
        <taxon>Bacteroides</taxon>
    </lineage>
</organism>
<proteinExistence type="predicted"/>
<feature type="chain" id="PRO_5014252068" evidence="1">
    <location>
        <begin position="20"/>
        <end position="438"/>
    </location>
</feature>
<dbReference type="PROSITE" id="PS51257">
    <property type="entry name" value="PROKAR_LIPOPROTEIN"/>
    <property type="match status" value="1"/>
</dbReference>
<gene>
    <name evidence="4" type="ORF">DW190_13060</name>
    <name evidence="2" type="ORF">ERS852494_01989</name>
    <name evidence="3" type="ORF">ERS852558_00945</name>
    <name evidence="5" type="ORF">NXW23_19595</name>
</gene>
<reference evidence="5" key="3">
    <citation type="submission" date="2022-08" db="EMBL/GenBank/DDBJ databases">
        <title>Genome Sequencing of Bacteroides fragilis Group Isolates with Nanopore Technology.</title>
        <authorList>
            <person name="Tisza M.J."/>
            <person name="Smith D."/>
            <person name="Dekker J.P."/>
        </authorList>
    </citation>
    <scope>NUCLEOTIDE SEQUENCE</scope>
    <source>
        <strain evidence="5">BFG-474</strain>
    </source>
</reference>
<dbReference type="EMBL" id="QRKD01000012">
    <property type="protein sequence ID" value="RHH88838.1"/>
    <property type="molecule type" value="Genomic_DNA"/>
</dbReference>
<dbReference type="AlphaFoldDB" id="A0A174MCR6"/>
<dbReference type="Proteomes" id="UP000283512">
    <property type="component" value="Unassembled WGS sequence"/>
</dbReference>
<dbReference type="Proteomes" id="UP000095657">
    <property type="component" value="Unassembled WGS sequence"/>
</dbReference>
<feature type="signal peptide" evidence="1">
    <location>
        <begin position="1"/>
        <end position="19"/>
    </location>
</feature>
<evidence type="ECO:0000313" key="7">
    <source>
        <dbReference type="Proteomes" id="UP000095725"/>
    </source>
</evidence>
<dbReference type="Proteomes" id="UP000095725">
    <property type="component" value="Unassembled WGS sequence"/>
</dbReference>
<evidence type="ECO:0000313" key="2">
    <source>
        <dbReference type="EMBL" id="CUP32647.1"/>
    </source>
</evidence>
<dbReference type="EMBL" id="CP103166">
    <property type="protein sequence ID" value="UVQ96479.1"/>
    <property type="molecule type" value="Genomic_DNA"/>
</dbReference>
<name>A0A174MCR6_9BACE</name>
<sequence length="438" mass="47793">MKKLSILFISFLTVISAFLTSCDEDHYGPAPVDVTANYSNKISNPNPNLVLTYNGDAMNGKSVDFSTVTGETAIITLYDILPGEKAIKITSIPLSGDTEGYSFSGNGMGNETLTTFRYEGRVTKGKLTLNISNIQMGNADLWANTYKLPEVVNGVKKILVGDTWGNEYTWQEVDGQVLNASCYFHADVEATESGATTQTWGNGIQNIVSYILPQVLQDITLGADGNVTASYSNDPLSGVDIDVIFGFLETPLTQEMITPNIADRKYIPSPKGFATWFQKDGKLILKLNLANIISSIASSSDTYMDVNIINAIIDAVSQMDAMKVKELLTTLNQSLNNETLGFLVNVNDTSFNAIFNWLTTGIPMQVTSKEGHTYIYLDKEGFTPIAKLLPDLSPLIVSMLPEDMQGLGFIISAFLNGISEAFLSPERIEFGLELVPNK</sequence>
<evidence type="ECO:0000313" key="6">
    <source>
        <dbReference type="Proteomes" id="UP000095657"/>
    </source>
</evidence>
<evidence type="ECO:0000313" key="5">
    <source>
        <dbReference type="EMBL" id="UVQ96479.1"/>
    </source>
</evidence>
<keyword evidence="1" id="KW-0732">Signal</keyword>
<reference evidence="6 7" key="1">
    <citation type="submission" date="2015-09" db="EMBL/GenBank/DDBJ databases">
        <authorList>
            <consortium name="Pathogen Informatics"/>
        </authorList>
    </citation>
    <scope>NUCLEOTIDE SEQUENCE [LARGE SCALE GENOMIC DNA]</scope>
    <source>
        <strain evidence="2 6">2789STDY5834880</strain>
        <strain evidence="3 7">2789STDY5834946</strain>
    </source>
</reference>
<dbReference type="InterPro" id="IPR032573">
    <property type="entry name" value="DUF4925"/>
</dbReference>